<dbReference type="Proteomes" id="UP000265926">
    <property type="component" value="Unassembled WGS sequence"/>
</dbReference>
<comment type="caution">
    <text evidence="4">The sequence shown here is derived from an EMBL/GenBank/DDBJ whole genome shotgun (WGS) entry which is preliminary data.</text>
</comment>
<dbReference type="RefSeq" id="WP_119437894.1">
    <property type="nucleotide sequence ID" value="NZ_QWGR01000005.1"/>
</dbReference>
<dbReference type="GO" id="GO:0008237">
    <property type="term" value="F:metallopeptidase activity"/>
    <property type="evidence" value="ECO:0007669"/>
    <property type="project" value="UniProtKB-KW"/>
</dbReference>
<gene>
    <name evidence="4" type="ORF">D1614_10535</name>
</gene>
<feature type="domain" description="CAAX prenyl protease 2/Lysostaphin resistance protein A-like" evidence="3">
    <location>
        <begin position="125"/>
        <end position="210"/>
    </location>
</feature>
<feature type="transmembrane region" description="Helical" evidence="2">
    <location>
        <begin position="119"/>
        <end position="138"/>
    </location>
</feature>
<dbReference type="Pfam" id="PF02517">
    <property type="entry name" value="Rce1-like"/>
    <property type="match status" value="1"/>
</dbReference>
<dbReference type="InterPro" id="IPR036259">
    <property type="entry name" value="MFS_trans_sf"/>
</dbReference>
<keyword evidence="2" id="KW-0812">Transmembrane</keyword>
<accession>A0A399SZE1</accession>
<feature type="region of interest" description="Disordered" evidence="1">
    <location>
        <begin position="266"/>
        <end position="293"/>
    </location>
</feature>
<reference evidence="4 5" key="1">
    <citation type="submission" date="2018-08" db="EMBL/GenBank/DDBJ databases">
        <title>Pallidiluteibacterium maritimus gen. nov., sp. nov., isolated from coastal sediment.</title>
        <authorList>
            <person name="Zhou L.Y."/>
        </authorList>
    </citation>
    <scope>NUCLEOTIDE SEQUENCE [LARGE SCALE GENOMIC DNA]</scope>
    <source>
        <strain evidence="4 5">XSD2</strain>
    </source>
</reference>
<keyword evidence="4" id="KW-0645">Protease</keyword>
<dbReference type="PANTHER" id="PTHR36435:SF1">
    <property type="entry name" value="CAAX AMINO TERMINAL PROTEASE FAMILY PROTEIN"/>
    <property type="match status" value="1"/>
</dbReference>
<keyword evidence="4" id="KW-0482">Metalloprotease</keyword>
<dbReference type="EMBL" id="QWGR01000005">
    <property type="protein sequence ID" value="RIJ48164.1"/>
    <property type="molecule type" value="Genomic_DNA"/>
</dbReference>
<keyword evidence="4" id="KW-0378">Hydrolase</keyword>
<evidence type="ECO:0000256" key="1">
    <source>
        <dbReference type="SAM" id="MobiDB-lite"/>
    </source>
</evidence>
<keyword evidence="2" id="KW-1133">Transmembrane helix</keyword>
<dbReference type="AlphaFoldDB" id="A0A399SZE1"/>
<evidence type="ECO:0000259" key="3">
    <source>
        <dbReference type="Pfam" id="PF02517"/>
    </source>
</evidence>
<feature type="transmembrane region" description="Helical" evidence="2">
    <location>
        <begin position="84"/>
        <end position="107"/>
    </location>
</feature>
<dbReference type="SUPFAM" id="SSF103473">
    <property type="entry name" value="MFS general substrate transporter"/>
    <property type="match status" value="1"/>
</dbReference>
<feature type="transmembrane region" description="Helical" evidence="2">
    <location>
        <begin position="12"/>
        <end position="35"/>
    </location>
</feature>
<dbReference type="InterPro" id="IPR003675">
    <property type="entry name" value="Rce1/LyrA-like_dom"/>
</dbReference>
<protein>
    <submittedName>
        <fullName evidence="4">CPBP family intramembrane metalloprotease</fullName>
    </submittedName>
</protein>
<evidence type="ECO:0000313" key="5">
    <source>
        <dbReference type="Proteomes" id="UP000265926"/>
    </source>
</evidence>
<evidence type="ECO:0000256" key="2">
    <source>
        <dbReference type="SAM" id="Phobius"/>
    </source>
</evidence>
<proteinExistence type="predicted"/>
<dbReference type="OrthoDB" id="158986at2"/>
<feature type="transmembrane region" description="Helical" evidence="2">
    <location>
        <begin position="239"/>
        <end position="258"/>
    </location>
</feature>
<feature type="transmembrane region" description="Helical" evidence="2">
    <location>
        <begin position="47"/>
        <end position="64"/>
    </location>
</feature>
<dbReference type="GO" id="GO:0006508">
    <property type="term" value="P:proteolysis"/>
    <property type="evidence" value="ECO:0007669"/>
    <property type="project" value="UniProtKB-KW"/>
</dbReference>
<dbReference type="GO" id="GO:0080120">
    <property type="term" value="P:CAAX-box protein maturation"/>
    <property type="evidence" value="ECO:0007669"/>
    <property type="project" value="UniProtKB-ARBA"/>
</dbReference>
<evidence type="ECO:0000313" key="4">
    <source>
        <dbReference type="EMBL" id="RIJ48164.1"/>
    </source>
</evidence>
<dbReference type="PANTHER" id="PTHR36435">
    <property type="entry name" value="SLR1288 PROTEIN"/>
    <property type="match status" value="1"/>
</dbReference>
<dbReference type="InterPro" id="IPR052710">
    <property type="entry name" value="CAAX_protease"/>
</dbReference>
<keyword evidence="5" id="KW-1185">Reference proteome</keyword>
<dbReference type="GO" id="GO:0004175">
    <property type="term" value="F:endopeptidase activity"/>
    <property type="evidence" value="ECO:0007669"/>
    <property type="project" value="UniProtKB-ARBA"/>
</dbReference>
<name>A0A399SZE1_9BACT</name>
<sequence length="293" mass="32023">MTKSTAAHYPNIAQSFGITGIVVLATLVFSPVLLLLNELIGEEASMLVYYILALGLSFWLVSSIRKSKTSRCSFNLGIENKRTIPWVVIGTIALLFGVISPISSLIPMPESLEKAFMDFGSQTGFFAFVLMVIAAPVLEELIFRGIILDGLLKQYSPTKSILISSLLFGLVHLNPWQFVTGFIIGIFSGWVYYKTRSLSLAIVIHASANLSGYIARHFIDLEASMDETLTEAYGGPTNLALAISGAVVVVGICTYFLHKEFQKQLPPKDLPRPTEQIFPADTPLPADSENSAQ</sequence>
<keyword evidence="2" id="KW-0472">Membrane</keyword>
<organism evidence="4 5">
    <name type="scientific">Maribellus luteus</name>
    <dbReference type="NCBI Taxonomy" id="2305463"/>
    <lineage>
        <taxon>Bacteria</taxon>
        <taxon>Pseudomonadati</taxon>
        <taxon>Bacteroidota</taxon>
        <taxon>Bacteroidia</taxon>
        <taxon>Marinilabiliales</taxon>
        <taxon>Prolixibacteraceae</taxon>
        <taxon>Maribellus</taxon>
    </lineage>
</organism>